<keyword evidence="2" id="KW-0808">Transferase</keyword>
<dbReference type="InterPro" id="IPR029044">
    <property type="entry name" value="Nucleotide-diphossugar_trans"/>
</dbReference>
<protein>
    <submittedName>
        <fullName evidence="2">Glycosyl transferase family 2</fullName>
    </submittedName>
</protein>
<dbReference type="PANTHER" id="PTHR43179:SF7">
    <property type="entry name" value="RHAMNOSYLTRANSFERASE WBBL"/>
    <property type="match status" value="1"/>
</dbReference>
<organism evidence="2 3">
    <name type="scientific">Botrimarina colliarenosi</name>
    <dbReference type="NCBI Taxonomy" id="2528001"/>
    <lineage>
        <taxon>Bacteria</taxon>
        <taxon>Pseudomonadati</taxon>
        <taxon>Planctomycetota</taxon>
        <taxon>Planctomycetia</taxon>
        <taxon>Pirellulales</taxon>
        <taxon>Lacipirellulaceae</taxon>
        <taxon>Botrimarina</taxon>
    </lineage>
</organism>
<sequence>MDRADATVCFVPREVFSQTRQSLETLYRRTHEPFSLVCVDGASPPDVAEYLRRAAVRLGFTLLRTDRFVTPNESRNLAARWAIERHAPRHLVFVDNDVIVSKGWLGALVNCADETGAWVVGPAYYEQLPERNRLHMFGGECRIETDEAGRRAYYEKHHLPHVPETEIDEPLVRQPTELIEFHTALVTREAYEAIGPFDEGLHCNSEHGDLCLLVREAGREIWLEPAAKVTYTPPQRLSEADREFYFLRWSEAWLQANSQRMAEKWGLDAADDGNAEGAWVVSHRRQGLNSLGQLRRLIGRKWAKSIEKRIVDPIERSANRRAYPFEQFAFRAPPRVTVLHDAVAVAAVA</sequence>
<name>A0A5C5ZZ24_9BACT</name>
<dbReference type="PANTHER" id="PTHR43179">
    <property type="entry name" value="RHAMNOSYLTRANSFERASE WBBL"/>
    <property type="match status" value="1"/>
</dbReference>
<comment type="caution">
    <text evidence="2">The sequence shown here is derived from an EMBL/GenBank/DDBJ whole genome shotgun (WGS) entry which is preliminary data.</text>
</comment>
<dbReference type="Proteomes" id="UP000317421">
    <property type="component" value="Unassembled WGS sequence"/>
</dbReference>
<evidence type="ECO:0000313" key="2">
    <source>
        <dbReference type="EMBL" id="TWT92321.1"/>
    </source>
</evidence>
<dbReference type="InterPro" id="IPR001173">
    <property type="entry name" value="Glyco_trans_2-like"/>
</dbReference>
<dbReference type="AlphaFoldDB" id="A0A5C5ZZ24"/>
<keyword evidence="3" id="KW-1185">Reference proteome</keyword>
<evidence type="ECO:0000313" key="3">
    <source>
        <dbReference type="Proteomes" id="UP000317421"/>
    </source>
</evidence>
<dbReference type="GO" id="GO:0016740">
    <property type="term" value="F:transferase activity"/>
    <property type="evidence" value="ECO:0007669"/>
    <property type="project" value="UniProtKB-KW"/>
</dbReference>
<accession>A0A5C5ZZ24</accession>
<proteinExistence type="predicted"/>
<dbReference type="Pfam" id="PF00535">
    <property type="entry name" value="Glycos_transf_2"/>
    <property type="match status" value="1"/>
</dbReference>
<feature type="domain" description="Glycosyltransferase 2-like" evidence="1">
    <location>
        <begin position="20"/>
        <end position="135"/>
    </location>
</feature>
<dbReference type="RefSeq" id="WP_197526754.1">
    <property type="nucleotide sequence ID" value="NZ_SJPR01000011.1"/>
</dbReference>
<dbReference type="SUPFAM" id="SSF53448">
    <property type="entry name" value="Nucleotide-diphospho-sugar transferases"/>
    <property type="match status" value="1"/>
</dbReference>
<dbReference type="EMBL" id="SJPR01000011">
    <property type="protein sequence ID" value="TWT92321.1"/>
    <property type="molecule type" value="Genomic_DNA"/>
</dbReference>
<dbReference type="Gene3D" id="3.90.550.10">
    <property type="entry name" value="Spore Coat Polysaccharide Biosynthesis Protein SpsA, Chain A"/>
    <property type="match status" value="1"/>
</dbReference>
<gene>
    <name evidence="2" type="ORF">Pla108_41200</name>
</gene>
<evidence type="ECO:0000259" key="1">
    <source>
        <dbReference type="Pfam" id="PF00535"/>
    </source>
</evidence>
<reference evidence="2 3" key="1">
    <citation type="submission" date="2019-02" db="EMBL/GenBank/DDBJ databases">
        <title>Deep-cultivation of Planctomycetes and their phenomic and genomic characterization uncovers novel biology.</title>
        <authorList>
            <person name="Wiegand S."/>
            <person name="Jogler M."/>
            <person name="Boedeker C."/>
            <person name="Pinto D."/>
            <person name="Vollmers J."/>
            <person name="Rivas-Marin E."/>
            <person name="Kohn T."/>
            <person name="Peeters S.H."/>
            <person name="Heuer A."/>
            <person name="Rast P."/>
            <person name="Oberbeckmann S."/>
            <person name="Bunk B."/>
            <person name="Jeske O."/>
            <person name="Meyerdierks A."/>
            <person name="Storesund J.E."/>
            <person name="Kallscheuer N."/>
            <person name="Luecker S."/>
            <person name="Lage O.M."/>
            <person name="Pohl T."/>
            <person name="Merkel B.J."/>
            <person name="Hornburger P."/>
            <person name="Mueller R.-W."/>
            <person name="Bruemmer F."/>
            <person name="Labrenz M."/>
            <person name="Spormann A.M."/>
            <person name="Op Den Camp H."/>
            <person name="Overmann J."/>
            <person name="Amann R."/>
            <person name="Jetten M.S.M."/>
            <person name="Mascher T."/>
            <person name="Medema M.H."/>
            <person name="Devos D.P."/>
            <person name="Kaster A.-K."/>
            <person name="Ovreas L."/>
            <person name="Rohde M."/>
            <person name="Galperin M.Y."/>
            <person name="Jogler C."/>
        </authorList>
    </citation>
    <scope>NUCLEOTIDE SEQUENCE [LARGE SCALE GENOMIC DNA]</scope>
    <source>
        <strain evidence="2 3">Pla108</strain>
    </source>
</reference>